<dbReference type="PROSITE" id="PS00623">
    <property type="entry name" value="GMC_OXRED_1"/>
    <property type="match status" value="1"/>
</dbReference>
<evidence type="ECO:0000259" key="9">
    <source>
        <dbReference type="PROSITE" id="PS00623"/>
    </source>
</evidence>
<feature type="transmembrane region" description="Helical" evidence="8">
    <location>
        <begin position="734"/>
        <end position="757"/>
    </location>
</feature>
<comment type="similarity">
    <text evidence="2 6">Belongs to the GMC oxidoreductase family.</text>
</comment>
<feature type="transmembrane region" description="Helical" evidence="8">
    <location>
        <begin position="778"/>
        <end position="796"/>
    </location>
</feature>
<dbReference type="Pfam" id="PF05199">
    <property type="entry name" value="GMC_oxred_C"/>
    <property type="match status" value="1"/>
</dbReference>
<dbReference type="InterPro" id="IPR007867">
    <property type="entry name" value="GMC_OxRtase_C"/>
</dbReference>
<evidence type="ECO:0000256" key="2">
    <source>
        <dbReference type="ARBA" id="ARBA00010790"/>
    </source>
</evidence>
<dbReference type="InterPro" id="IPR000172">
    <property type="entry name" value="GMC_OxRdtase_N"/>
</dbReference>
<name>A0A177THK8_9BASI</name>
<feature type="compositionally biased region" description="Acidic residues" evidence="7">
    <location>
        <begin position="609"/>
        <end position="620"/>
    </location>
</feature>
<dbReference type="PANTHER" id="PTHR11552">
    <property type="entry name" value="GLUCOSE-METHANOL-CHOLINE GMC OXIDOREDUCTASE"/>
    <property type="match status" value="1"/>
</dbReference>
<evidence type="ECO:0000256" key="8">
    <source>
        <dbReference type="SAM" id="Phobius"/>
    </source>
</evidence>
<dbReference type="Pfam" id="PF04114">
    <property type="entry name" value="Gaa1"/>
    <property type="match status" value="1"/>
</dbReference>
<gene>
    <name evidence="10" type="ORF">A4X13_0g2842</name>
</gene>
<dbReference type="EMBL" id="LWDF02000145">
    <property type="protein sequence ID" value="KAE8255996.1"/>
    <property type="molecule type" value="Genomic_DNA"/>
</dbReference>
<evidence type="ECO:0000256" key="5">
    <source>
        <dbReference type="ARBA" id="ARBA00023002"/>
    </source>
</evidence>
<protein>
    <recommendedName>
        <fullName evidence="9">Glucose-methanol-choline oxidoreductase N-terminal domain-containing protein</fullName>
    </recommendedName>
</protein>
<keyword evidence="8" id="KW-0812">Transmembrane</keyword>
<organism evidence="10 11">
    <name type="scientific">Tilletia indica</name>
    <dbReference type="NCBI Taxonomy" id="43049"/>
    <lineage>
        <taxon>Eukaryota</taxon>
        <taxon>Fungi</taxon>
        <taxon>Dikarya</taxon>
        <taxon>Basidiomycota</taxon>
        <taxon>Ustilaginomycotina</taxon>
        <taxon>Exobasidiomycetes</taxon>
        <taxon>Tilletiales</taxon>
        <taxon>Tilletiaceae</taxon>
        <taxon>Tilletia</taxon>
    </lineage>
</organism>
<dbReference type="GO" id="GO:0016614">
    <property type="term" value="F:oxidoreductase activity, acting on CH-OH group of donors"/>
    <property type="evidence" value="ECO:0007669"/>
    <property type="project" value="InterPro"/>
</dbReference>
<evidence type="ECO:0000256" key="7">
    <source>
        <dbReference type="SAM" id="MobiDB-lite"/>
    </source>
</evidence>
<feature type="compositionally biased region" description="Acidic residues" evidence="7">
    <location>
        <begin position="536"/>
        <end position="550"/>
    </location>
</feature>
<evidence type="ECO:0000256" key="1">
    <source>
        <dbReference type="ARBA" id="ARBA00001974"/>
    </source>
</evidence>
<feature type="transmembrane region" description="Helical" evidence="8">
    <location>
        <begin position="692"/>
        <end position="714"/>
    </location>
</feature>
<evidence type="ECO:0000256" key="4">
    <source>
        <dbReference type="ARBA" id="ARBA00022827"/>
    </source>
</evidence>
<proteinExistence type="inferred from homology"/>
<feature type="region of interest" description="Disordered" evidence="7">
    <location>
        <begin position="531"/>
        <end position="550"/>
    </location>
</feature>
<feature type="transmembrane region" description="Helical" evidence="8">
    <location>
        <begin position="471"/>
        <end position="496"/>
    </location>
</feature>
<dbReference type="Proteomes" id="UP000077521">
    <property type="component" value="Unassembled WGS sequence"/>
</dbReference>
<feature type="compositionally biased region" description="Basic residues" evidence="7">
    <location>
        <begin position="570"/>
        <end position="584"/>
    </location>
</feature>
<keyword evidence="5" id="KW-0560">Oxidoreductase</keyword>
<keyword evidence="11" id="KW-1185">Reference proteome</keyword>
<dbReference type="InterPro" id="IPR027424">
    <property type="entry name" value="Glucose_Oxidase_domain_2"/>
</dbReference>
<keyword evidence="3 6" id="KW-0285">Flavoprotein</keyword>
<dbReference type="GO" id="GO:0042765">
    <property type="term" value="C:GPI-anchor transamidase complex"/>
    <property type="evidence" value="ECO:0007669"/>
    <property type="project" value="InterPro"/>
</dbReference>
<evidence type="ECO:0000313" key="11">
    <source>
        <dbReference type="Proteomes" id="UP000077521"/>
    </source>
</evidence>
<feature type="transmembrane region" description="Helical" evidence="8">
    <location>
        <begin position="28"/>
        <end position="50"/>
    </location>
</feature>
<dbReference type="InterPro" id="IPR012132">
    <property type="entry name" value="GMC_OxRdtase"/>
</dbReference>
<evidence type="ECO:0000256" key="3">
    <source>
        <dbReference type="ARBA" id="ARBA00022630"/>
    </source>
</evidence>
<reference evidence="10" key="2">
    <citation type="journal article" date="2019" name="IMA Fungus">
        <title>Genome sequencing and comparison of five Tilletia species to identify candidate genes for the detection of regulated species infecting wheat.</title>
        <authorList>
            <person name="Nguyen H.D.T."/>
            <person name="Sultana T."/>
            <person name="Kesanakurti P."/>
            <person name="Hambleton S."/>
        </authorList>
    </citation>
    <scope>NUCLEOTIDE SEQUENCE</scope>
    <source>
        <strain evidence="10">DAOMC 236416</strain>
    </source>
</reference>
<dbReference type="SUPFAM" id="SSF51905">
    <property type="entry name" value="FAD/NAD(P)-binding domain"/>
    <property type="match status" value="1"/>
</dbReference>
<dbReference type="Pfam" id="PF00732">
    <property type="entry name" value="GMC_oxred_N"/>
    <property type="match status" value="1"/>
</dbReference>
<reference evidence="10" key="1">
    <citation type="submission" date="2016-04" db="EMBL/GenBank/DDBJ databases">
        <authorList>
            <person name="Nguyen H.D."/>
            <person name="Samba Siva P."/>
            <person name="Cullis J."/>
            <person name="Levesque C.A."/>
            <person name="Hambleton S."/>
        </authorList>
    </citation>
    <scope>NUCLEOTIDE SEQUENCE</scope>
    <source>
        <strain evidence="10">DAOMC 236416</strain>
    </source>
</reference>
<evidence type="ECO:0000256" key="6">
    <source>
        <dbReference type="RuleBase" id="RU003968"/>
    </source>
</evidence>
<dbReference type="Gene3D" id="4.10.450.10">
    <property type="entry name" value="Glucose Oxidase, domain 2"/>
    <property type="match status" value="1"/>
</dbReference>
<feature type="domain" description="Glucose-methanol-choline oxidoreductase N-terminal" evidence="9">
    <location>
        <begin position="933"/>
        <end position="956"/>
    </location>
</feature>
<dbReference type="SUPFAM" id="SSF54373">
    <property type="entry name" value="FAD-linked reductases, C-terminal domain"/>
    <property type="match status" value="1"/>
</dbReference>
<comment type="caution">
    <text evidence="10">The sequence shown here is derived from an EMBL/GenBank/DDBJ whole genome shotgun (WGS) entry which is preliminary data.</text>
</comment>
<dbReference type="InterPro" id="IPR036188">
    <property type="entry name" value="FAD/NAD-bd_sf"/>
</dbReference>
<evidence type="ECO:0000313" key="10">
    <source>
        <dbReference type="EMBL" id="KAE8255996.1"/>
    </source>
</evidence>
<dbReference type="PANTHER" id="PTHR11552:SF201">
    <property type="entry name" value="GLUCOSE-METHANOL-CHOLINE OXIDOREDUCTASE N-TERMINAL DOMAIN-CONTAINING PROTEIN"/>
    <property type="match status" value="1"/>
</dbReference>
<dbReference type="Gene3D" id="3.50.50.60">
    <property type="entry name" value="FAD/NAD(P)-binding domain"/>
    <property type="match status" value="1"/>
</dbReference>
<dbReference type="GO" id="GO:0050660">
    <property type="term" value="F:flavin adenine dinucleotide binding"/>
    <property type="evidence" value="ECO:0007669"/>
    <property type="project" value="InterPro"/>
</dbReference>
<sequence length="1445" mass="155788">MRITGGAPARVATRLATRRNLQQHSSNILHLFPFLSLLTAHILFFCLLPLPLHPIRTKTYVDENALQPAQANLHWGWDQVTKADSIAHQVANLALTSSANSTSRAETLRALFASHGLPSFTQSYTYPTPPTLFRPSSSKLSGTNTYALFRSPRTDGREAILITASWKSRWNGFHDPDLELPWTVAANLAATGLKDGGKAGKEGAETAYERLRLRKKVNVRGVASVIALSEYLSQSLHHSKDIIFVISDGHLDGMQAWASTYFNDNDPTTSSSQIDELHPSVLGRRIWTSISLDYPSDSFSHLAILHEGTNGGTPNMDVLNTVVRVAQNLPGSASIPIVLHGILDGSLDGRYGNAPDDTRSQASLLRSILPSFVCGLLEKYVWNGEDGSASFVLASKALLTQFRLMASGHPSGPHGLLHKYRIDSFTLYAVPSLGPYGFLHIGRVVESTLRSFSNLVERLHHSQFFYLLADVWWFIQLPVYILIPVLLGVGLSTLGLRAWAREGKLAQGGREKVGEVFEEWLDSQESAVVSALPLEHDDDEEEYGREEEDVGNASFAEVEGMLATSTTASLRKRLAPRSTKKTTAPRRSERIRASMSPEPSSSFPAQSELDNEEKELDDLLPMERRQMVKKIKKTLEIPLESPTASHLESQLTHRAQQVFSALTHSGKLARNGQLEGFVEMVRLGMGAQDRPVVGALGLMGCAHLGAGVGVLGLVGKLDQCSASGLWACGTYRLLNIFSLSYPLLLILLGSILTANPTTNPSRPEKDLILPQINQRARLGRLLHSFTLLYAGMLIAVLSVLNWALATSTGLLLALPLCYSSLNLNNNNNRSGSGADTHSPSLLIPQALVFLIVLNPSTALLVLSKTGWVEPSLTVANRLTENPSISVLVIEAGADTRTDFRIQTLDSYGKVFAANNTDINWRYTATNGKLISAGKGLGGSTSINGASWTRGDVVELDNIGRLGNSGWNYASMLPYMNKAENFTVPDAAAAQLGGQYNATAHGFSGYVSVRFGDVIPSSSQRRSAGLHERFWTGPQQPAFIQAVKQTLGVDLLVDVAAGKTNGAAYFPNTMLNGPGKLRSSSAIAYLSPIEFLRSNLVVLTTWRGWKLNWDPTKTTATATGVVIQQTPGGPTFNVSAKREVIVASGSIKSPIFLEHSGVGNKTILSKLGVPLKVSLPGVGANLQEQTNGVLGIPNSTYSYGGVGPGNVVAFPSVAQLFNNATAVRRAIEGNYMTWANAAVSAGAAVSATGLIAQWKLAVSALFDFKVGATELLFTTGFPKNDYGIELWPLLPFSRGYVHAVSADAFSNATVNPRYFSVPFDMDLQVASSRAARRVLQGDALKNISSGPENKPGFTLVPDDAVNHGSYRAWQAWISKNFGSVAHPIATCSLAPLANGGVVDPQFKVYGTANVRVVDASTLPMQISAHLSSTLYGIAERAADAIKAAQT</sequence>
<keyword evidence="8" id="KW-0472">Membrane</keyword>
<keyword evidence="4 6" id="KW-0274">FAD</keyword>
<feature type="region of interest" description="Disordered" evidence="7">
    <location>
        <begin position="567"/>
        <end position="621"/>
    </location>
</feature>
<dbReference type="Gene3D" id="3.30.560.10">
    <property type="entry name" value="Glucose Oxidase, domain 3"/>
    <property type="match status" value="1"/>
</dbReference>
<keyword evidence="8" id="KW-1133">Transmembrane helix</keyword>
<accession>A0A177THK8</accession>
<dbReference type="InterPro" id="IPR007246">
    <property type="entry name" value="Gaa1"/>
</dbReference>
<comment type="cofactor">
    <cofactor evidence="1">
        <name>FAD</name>
        <dbReference type="ChEBI" id="CHEBI:57692"/>
    </cofactor>
</comment>